<feature type="transmembrane region" description="Helical" evidence="8">
    <location>
        <begin position="319"/>
        <end position="340"/>
    </location>
</feature>
<dbReference type="GO" id="GO:0055064">
    <property type="term" value="P:chloride ion homeostasis"/>
    <property type="evidence" value="ECO:0007669"/>
    <property type="project" value="TreeGrafter"/>
</dbReference>
<keyword evidence="7 8" id="KW-0472">Membrane</keyword>
<keyword evidence="5 8" id="KW-0812">Transmembrane</keyword>
<dbReference type="FunFam" id="1.20.1740.10:FF:000013">
    <property type="entry name" value="Solute carrier family 12 member"/>
    <property type="match status" value="1"/>
</dbReference>
<comment type="caution">
    <text evidence="10">The sequence shown here is derived from an EMBL/GenBank/DDBJ whole genome shotgun (WGS) entry which is preliminary data.</text>
</comment>
<evidence type="ECO:0000256" key="1">
    <source>
        <dbReference type="ARBA" id="ARBA00004141"/>
    </source>
</evidence>
<dbReference type="InterPro" id="IPR004842">
    <property type="entry name" value="SLC12A_fam"/>
</dbReference>
<reference evidence="10" key="1">
    <citation type="journal article" date="2020" name="Cell">
        <title>Large-Scale Comparative Analyses of Tick Genomes Elucidate Their Genetic Diversity and Vector Capacities.</title>
        <authorList>
            <consortium name="Tick Genome and Microbiome Consortium (TIGMIC)"/>
            <person name="Jia N."/>
            <person name="Wang J."/>
            <person name="Shi W."/>
            <person name="Du L."/>
            <person name="Sun Y."/>
            <person name="Zhan W."/>
            <person name="Jiang J.F."/>
            <person name="Wang Q."/>
            <person name="Zhang B."/>
            <person name="Ji P."/>
            <person name="Bell-Sakyi L."/>
            <person name="Cui X.M."/>
            <person name="Yuan T.T."/>
            <person name="Jiang B.G."/>
            <person name="Yang W.F."/>
            <person name="Lam T.T."/>
            <person name="Chang Q.C."/>
            <person name="Ding S.J."/>
            <person name="Wang X.J."/>
            <person name="Zhu J.G."/>
            <person name="Ruan X.D."/>
            <person name="Zhao L."/>
            <person name="Wei J.T."/>
            <person name="Ye R.Z."/>
            <person name="Que T.C."/>
            <person name="Du C.H."/>
            <person name="Zhou Y.H."/>
            <person name="Cheng J.X."/>
            <person name="Dai P.F."/>
            <person name="Guo W.B."/>
            <person name="Han X.H."/>
            <person name="Huang E.J."/>
            <person name="Li L.F."/>
            <person name="Wei W."/>
            <person name="Gao Y.C."/>
            <person name="Liu J.Z."/>
            <person name="Shao H.Z."/>
            <person name="Wang X."/>
            <person name="Wang C.C."/>
            <person name="Yang T.C."/>
            <person name="Huo Q.B."/>
            <person name="Li W."/>
            <person name="Chen H.Y."/>
            <person name="Chen S.E."/>
            <person name="Zhou L.G."/>
            <person name="Ni X.B."/>
            <person name="Tian J.H."/>
            <person name="Sheng Y."/>
            <person name="Liu T."/>
            <person name="Pan Y.S."/>
            <person name="Xia L.Y."/>
            <person name="Li J."/>
            <person name="Zhao F."/>
            <person name="Cao W.C."/>
        </authorList>
    </citation>
    <scope>NUCLEOTIDE SEQUENCE</scope>
    <source>
        <strain evidence="10">Rmic-2018</strain>
    </source>
</reference>
<evidence type="ECO:0000259" key="9">
    <source>
        <dbReference type="Pfam" id="PF00324"/>
    </source>
</evidence>
<organism evidence="10 11">
    <name type="scientific">Rhipicephalus microplus</name>
    <name type="common">Cattle tick</name>
    <name type="synonym">Boophilus microplus</name>
    <dbReference type="NCBI Taxonomy" id="6941"/>
    <lineage>
        <taxon>Eukaryota</taxon>
        <taxon>Metazoa</taxon>
        <taxon>Ecdysozoa</taxon>
        <taxon>Arthropoda</taxon>
        <taxon>Chelicerata</taxon>
        <taxon>Arachnida</taxon>
        <taxon>Acari</taxon>
        <taxon>Parasitiformes</taxon>
        <taxon>Ixodida</taxon>
        <taxon>Ixodoidea</taxon>
        <taxon>Ixodidae</taxon>
        <taxon>Rhipicephalinae</taxon>
        <taxon>Rhipicephalus</taxon>
        <taxon>Boophilus</taxon>
    </lineage>
</organism>
<dbReference type="PANTHER" id="PTHR11827:SF72">
    <property type="entry name" value="GH08340P"/>
    <property type="match status" value="1"/>
</dbReference>
<dbReference type="VEuPathDB" id="VectorBase:LOC119175799"/>
<evidence type="ECO:0000256" key="3">
    <source>
        <dbReference type="ARBA" id="ARBA00019359"/>
    </source>
</evidence>
<feature type="transmembrane region" description="Helical" evidence="8">
    <location>
        <begin position="289"/>
        <end position="307"/>
    </location>
</feature>
<dbReference type="GO" id="GO:0006884">
    <property type="term" value="P:cell volume homeostasis"/>
    <property type="evidence" value="ECO:0007669"/>
    <property type="project" value="TreeGrafter"/>
</dbReference>
<dbReference type="PANTHER" id="PTHR11827">
    <property type="entry name" value="SOLUTE CARRIER FAMILY 12, CATION COTRANSPORTERS"/>
    <property type="match status" value="1"/>
</dbReference>
<sequence>MAHNHKKLVEPSSLGFAVPEHPVVVVQMTDPNNSASVTSQSSSVASLSSLAQGAVQAPRPNDRTPLLRHTRLFRSLSGGTQSPQQTTCQPPSTRRLATFSGCFTPVCLSMFSAILFLRIGFLIGHSGLLECLVEIVLAYSILFFTVLSICAISTNGAVEGGGAYFMISRALGPEFGGSIGTLFFIANIFSSALYITGCVEGLVNNFGPSGGVARLLPEGFWYNLLYGTGVNFVNLIVCLVGATMFAKTTVVIFGVVIVSALSVMVSFLAQPAFDVLLPQENQHMRDLNITHASYTGFSWVTFTNNIWSSYTIDYTTKTMTTFPIVFGVLFSGVTGIMAGANMSGELKDPAKAIPRGTLSAVGFTFVTYVLLMFLTAGTCSRLLLQNNVLYMQYIDLWPPFVAIGIFFATLSASLSNLIGASRVLEALSKDELFGVVLRPVSILVYKSNPLAAVFTSWFLVQTARGAVHSRPIAGPVPQPHARRLAQLSRPPSRLAFHQGSPPALPLYQP</sequence>
<evidence type="ECO:0000313" key="10">
    <source>
        <dbReference type="EMBL" id="KAH8042078.1"/>
    </source>
</evidence>
<feature type="transmembrane region" description="Helical" evidence="8">
    <location>
        <begin position="396"/>
        <end position="420"/>
    </location>
</feature>
<dbReference type="GO" id="GO:0015379">
    <property type="term" value="F:potassium:chloride symporter activity"/>
    <property type="evidence" value="ECO:0007669"/>
    <property type="project" value="TreeGrafter"/>
</dbReference>
<evidence type="ECO:0000256" key="6">
    <source>
        <dbReference type="ARBA" id="ARBA00022989"/>
    </source>
</evidence>
<evidence type="ECO:0000256" key="5">
    <source>
        <dbReference type="ARBA" id="ARBA00022692"/>
    </source>
</evidence>
<dbReference type="Gene3D" id="1.20.1740.10">
    <property type="entry name" value="Amino acid/polyamine transporter I"/>
    <property type="match status" value="1"/>
</dbReference>
<evidence type="ECO:0000256" key="2">
    <source>
        <dbReference type="ARBA" id="ARBA00010593"/>
    </source>
</evidence>
<keyword evidence="11" id="KW-1185">Reference proteome</keyword>
<evidence type="ECO:0000256" key="4">
    <source>
        <dbReference type="ARBA" id="ARBA00022448"/>
    </source>
</evidence>
<keyword evidence="4" id="KW-0813">Transport</keyword>
<feature type="transmembrane region" description="Helical" evidence="8">
    <location>
        <begin position="360"/>
        <end position="384"/>
    </location>
</feature>
<feature type="domain" description="Amino acid permease/ SLC12A" evidence="9">
    <location>
        <begin position="108"/>
        <end position="460"/>
    </location>
</feature>
<proteinExistence type="inferred from homology"/>
<feature type="transmembrane region" description="Helical" evidence="8">
    <location>
        <begin position="102"/>
        <end position="123"/>
    </location>
</feature>
<feature type="transmembrane region" description="Helical" evidence="8">
    <location>
        <begin position="135"/>
        <end position="158"/>
    </location>
</feature>
<dbReference type="GO" id="GO:0016020">
    <property type="term" value="C:membrane"/>
    <property type="evidence" value="ECO:0007669"/>
    <property type="project" value="UniProtKB-SubCell"/>
</dbReference>
<comment type="similarity">
    <text evidence="2">Belongs to the SLC12A transporter family.</text>
</comment>
<keyword evidence="6 8" id="KW-1133">Transmembrane helix</keyword>
<feature type="transmembrane region" description="Helical" evidence="8">
    <location>
        <begin position="179"/>
        <end position="203"/>
    </location>
</feature>
<evidence type="ECO:0000256" key="7">
    <source>
        <dbReference type="ARBA" id="ARBA00023136"/>
    </source>
</evidence>
<feature type="transmembrane region" description="Helical" evidence="8">
    <location>
        <begin position="440"/>
        <end position="460"/>
    </location>
</feature>
<dbReference type="InterPro" id="IPR004841">
    <property type="entry name" value="AA-permease/SLC12A_dom"/>
</dbReference>
<evidence type="ECO:0000313" key="11">
    <source>
        <dbReference type="Proteomes" id="UP000821866"/>
    </source>
</evidence>
<dbReference type="AlphaFoldDB" id="A0A9J6F5Q5"/>
<dbReference type="GO" id="GO:0055075">
    <property type="term" value="P:potassium ion homeostasis"/>
    <property type="evidence" value="ECO:0007669"/>
    <property type="project" value="TreeGrafter"/>
</dbReference>
<reference evidence="10" key="2">
    <citation type="submission" date="2021-09" db="EMBL/GenBank/DDBJ databases">
        <authorList>
            <person name="Jia N."/>
            <person name="Wang J."/>
            <person name="Shi W."/>
            <person name="Du L."/>
            <person name="Sun Y."/>
            <person name="Zhan W."/>
            <person name="Jiang J."/>
            <person name="Wang Q."/>
            <person name="Zhang B."/>
            <person name="Ji P."/>
            <person name="Sakyi L.B."/>
            <person name="Cui X."/>
            <person name="Yuan T."/>
            <person name="Jiang B."/>
            <person name="Yang W."/>
            <person name="Lam T.T.-Y."/>
            <person name="Chang Q."/>
            <person name="Ding S."/>
            <person name="Wang X."/>
            <person name="Zhu J."/>
            <person name="Ruan X."/>
            <person name="Zhao L."/>
            <person name="Wei J."/>
            <person name="Que T."/>
            <person name="Du C."/>
            <person name="Cheng J."/>
            <person name="Dai P."/>
            <person name="Han X."/>
            <person name="Huang E."/>
            <person name="Gao Y."/>
            <person name="Liu J."/>
            <person name="Shao H."/>
            <person name="Ye R."/>
            <person name="Li L."/>
            <person name="Wei W."/>
            <person name="Wang X."/>
            <person name="Wang C."/>
            <person name="Huo Q."/>
            <person name="Li W."/>
            <person name="Guo W."/>
            <person name="Chen H."/>
            <person name="Chen S."/>
            <person name="Zhou L."/>
            <person name="Zhou L."/>
            <person name="Ni X."/>
            <person name="Tian J."/>
            <person name="Zhou Y."/>
            <person name="Sheng Y."/>
            <person name="Liu T."/>
            <person name="Pan Y."/>
            <person name="Xia L."/>
            <person name="Li J."/>
            <person name="Zhao F."/>
            <person name="Cao W."/>
        </authorList>
    </citation>
    <scope>NUCLEOTIDE SEQUENCE</scope>
    <source>
        <strain evidence="10">Rmic-2018</strain>
        <tissue evidence="10">Larvae</tissue>
    </source>
</reference>
<evidence type="ECO:0000256" key="8">
    <source>
        <dbReference type="SAM" id="Phobius"/>
    </source>
</evidence>
<name>A0A9J6F5Q5_RHIMP</name>
<dbReference type="Proteomes" id="UP000821866">
    <property type="component" value="Chromosome 1"/>
</dbReference>
<protein>
    <recommendedName>
        <fullName evidence="3">Solute carrier family 12 member 9</fullName>
    </recommendedName>
</protein>
<dbReference type="EMBL" id="JABSTU010000001">
    <property type="protein sequence ID" value="KAH8042078.1"/>
    <property type="molecule type" value="Genomic_DNA"/>
</dbReference>
<accession>A0A9J6F5Q5</accession>
<comment type="subcellular location">
    <subcellularLocation>
        <location evidence="1">Membrane</location>
        <topology evidence="1">Multi-pass membrane protein</topology>
    </subcellularLocation>
</comment>
<dbReference type="Pfam" id="PF00324">
    <property type="entry name" value="AA_permease"/>
    <property type="match status" value="1"/>
</dbReference>
<feature type="transmembrane region" description="Helical" evidence="8">
    <location>
        <begin position="249"/>
        <end position="269"/>
    </location>
</feature>
<gene>
    <name evidence="10" type="ORF">HPB51_021162</name>
</gene>
<feature type="transmembrane region" description="Helical" evidence="8">
    <location>
        <begin position="223"/>
        <end position="242"/>
    </location>
</feature>